<comment type="caution">
    <text evidence="1">The sequence shown here is derived from an EMBL/GenBank/DDBJ whole genome shotgun (WGS) entry which is preliminary data.</text>
</comment>
<dbReference type="Proteomes" id="UP001454036">
    <property type="component" value="Unassembled WGS sequence"/>
</dbReference>
<proteinExistence type="predicted"/>
<accession>A0AAV3P2M2</accession>
<name>A0AAV3P2M2_LITER</name>
<dbReference type="EMBL" id="BAABME010016207">
    <property type="protein sequence ID" value="GAA0144936.1"/>
    <property type="molecule type" value="Genomic_DNA"/>
</dbReference>
<organism evidence="1 2">
    <name type="scientific">Lithospermum erythrorhizon</name>
    <name type="common">Purple gromwell</name>
    <name type="synonym">Lithospermum officinale var. erythrorhizon</name>
    <dbReference type="NCBI Taxonomy" id="34254"/>
    <lineage>
        <taxon>Eukaryota</taxon>
        <taxon>Viridiplantae</taxon>
        <taxon>Streptophyta</taxon>
        <taxon>Embryophyta</taxon>
        <taxon>Tracheophyta</taxon>
        <taxon>Spermatophyta</taxon>
        <taxon>Magnoliopsida</taxon>
        <taxon>eudicotyledons</taxon>
        <taxon>Gunneridae</taxon>
        <taxon>Pentapetalae</taxon>
        <taxon>asterids</taxon>
        <taxon>lamiids</taxon>
        <taxon>Boraginales</taxon>
        <taxon>Boraginaceae</taxon>
        <taxon>Boraginoideae</taxon>
        <taxon>Lithospermeae</taxon>
        <taxon>Lithospermum</taxon>
    </lineage>
</organism>
<evidence type="ECO:0000313" key="2">
    <source>
        <dbReference type="Proteomes" id="UP001454036"/>
    </source>
</evidence>
<keyword evidence="2" id="KW-1185">Reference proteome</keyword>
<reference evidence="1 2" key="1">
    <citation type="submission" date="2024-01" db="EMBL/GenBank/DDBJ databases">
        <title>The complete chloroplast genome sequence of Lithospermum erythrorhizon: insights into the phylogenetic relationship among Boraginaceae species and the maternal lineages of purple gromwells.</title>
        <authorList>
            <person name="Okada T."/>
            <person name="Watanabe K."/>
        </authorList>
    </citation>
    <scope>NUCLEOTIDE SEQUENCE [LARGE SCALE GENOMIC DNA]</scope>
</reference>
<protein>
    <submittedName>
        <fullName evidence="1">Uncharacterized protein</fullName>
    </submittedName>
</protein>
<sequence length="101" mass="11682">MKFLWGTFVMKYKEGFTFPENRRSNEKLTKFWQEIRLSASIGIDSLKSLLYTNSMFPEYGDTGSHSYAPSIVQQTSPRADPNPVVLQELLAAQKREFDEIK</sequence>
<dbReference type="AlphaFoldDB" id="A0AAV3P2M2"/>
<evidence type="ECO:0000313" key="1">
    <source>
        <dbReference type="EMBL" id="GAA0144936.1"/>
    </source>
</evidence>
<gene>
    <name evidence="1" type="ORF">LIER_36039</name>
</gene>